<evidence type="ECO:0000256" key="3">
    <source>
        <dbReference type="ARBA" id="ARBA00022692"/>
    </source>
</evidence>
<organism evidence="8 9">
    <name type="scientific">Wickerhamomyces anomalus (strain ATCC 58044 / CBS 1984 / NCYC 433 / NRRL Y-366-8)</name>
    <name type="common">Yeast</name>
    <name type="synonym">Hansenula anomala</name>
    <dbReference type="NCBI Taxonomy" id="683960"/>
    <lineage>
        <taxon>Eukaryota</taxon>
        <taxon>Fungi</taxon>
        <taxon>Dikarya</taxon>
        <taxon>Ascomycota</taxon>
        <taxon>Saccharomycotina</taxon>
        <taxon>Saccharomycetes</taxon>
        <taxon>Phaffomycetales</taxon>
        <taxon>Wickerhamomycetaceae</taxon>
        <taxon>Wickerhamomyces</taxon>
    </lineage>
</organism>
<dbReference type="AlphaFoldDB" id="A0A1E3NWR4"/>
<dbReference type="InterPro" id="IPR007248">
    <property type="entry name" value="Mpv17_PMP22"/>
</dbReference>
<keyword evidence="9" id="KW-1185">Reference proteome</keyword>
<accession>A0A1E3NWR4</accession>
<dbReference type="EMBL" id="KV454214">
    <property type="protein sequence ID" value="ODQ57142.1"/>
    <property type="molecule type" value="Genomic_DNA"/>
</dbReference>
<dbReference type="PANTHER" id="PTHR11266:SF17">
    <property type="entry name" value="PROTEIN MPV17"/>
    <property type="match status" value="1"/>
</dbReference>
<evidence type="ECO:0000256" key="7">
    <source>
        <dbReference type="RuleBase" id="RU363053"/>
    </source>
</evidence>
<protein>
    <recommendedName>
        <fullName evidence="6">Protein SYM1</fullName>
    </recommendedName>
</protein>
<evidence type="ECO:0000256" key="5">
    <source>
        <dbReference type="ARBA" id="ARBA00023136"/>
    </source>
</evidence>
<evidence type="ECO:0000256" key="2">
    <source>
        <dbReference type="ARBA" id="ARBA00006824"/>
    </source>
</evidence>
<dbReference type="OrthoDB" id="430207at2759"/>
<reference evidence="8 9" key="1">
    <citation type="journal article" date="2016" name="Proc. Natl. Acad. Sci. U.S.A.">
        <title>Comparative genomics of biotechnologically important yeasts.</title>
        <authorList>
            <person name="Riley R."/>
            <person name="Haridas S."/>
            <person name="Wolfe K.H."/>
            <person name="Lopes M.R."/>
            <person name="Hittinger C.T."/>
            <person name="Goeker M."/>
            <person name="Salamov A.A."/>
            <person name="Wisecaver J.H."/>
            <person name="Long T.M."/>
            <person name="Calvey C.H."/>
            <person name="Aerts A.L."/>
            <person name="Barry K.W."/>
            <person name="Choi C."/>
            <person name="Clum A."/>
            <person name="Coughlan A.Y."/>
            <person name="Deshpande S."/>
            <person name="Douglass A.P."/>
            <person name="Hanson S.J."/>
            <person name="Klenk H.-P."/>
            <person name="LaButti K.M."/>
            <person name="Lapidus A."/>
            <person name="Lindquist E.A."/>
            <person name="Lipzen A.M."/>
            <person name="Meier-Kolthoff J.P."/>
            <person name="Ohm R.A."/>
            <person name="Otillar R.P."/>
            <person name="Pangilinan J.L."/>
            <person name="Peng Y."/>
            <person name="Rokas A."/>
            <person name="Rosa C.A."/>
            <person name="Scheuner C."/>
            <person name="Sibirny A.A."/>
            <person name="Slot J.C."/>
            <person name="Stielow J.B."/>
            <person name="Sun H."/>
            <person name="Kurtzman C.P."/>
            <person name="Blackwell M."/>
            <person name="Grigoriev I.V."/>
            <person name="Jeffries T.W."/>
        </authorList>
    </citation>
    <scope>NUCLEOTIDE SEQUENCE [LARGE SCALE GENOMIC DNA]</scope>
    <source>
        <strain evidence="9">ATCC 58044 / CBS 1984 / NCYC 433 / NRRL Y-366-8</strain>
    </source>
</reference>
<sequence>MTILSLYTSSLRKHPRITNSLLTGFLFGSGDIIAQFINPTEGKYDPHRTLRAVIYGSAIFSFVGDKWYRILSKIKFPGPPLSNPKLNSIRTGVLKTGIDQLGFAPIGIPLYYSIMSILENKSIDGIGEKLEKNWLPTLQVNWMVWPIFQIFNLSLVPVQHQLLCVNVVSIFWNTYLSMRNSQKGVHLPVHSPPVPE</sequence>
<keyword evidence="4" id="KW-1133">Transmembrane helix</keyword>
<dbReference type="Pfam" id="PF04117">
    <property type="entry name" value="Mpv17_PMP22"/>
    <property type="match status" value="1"/>
</dbReference>
<dbReference type="RefSeq" id="XP_019036349.1">
    <property type="nucleotide sequence ID" value="XM_019185222.1"/>
</dbReference>
<dbReference type="GO" id="GO:0006067">
    <property type="term" value="P:ethanol metabolic process"/>
    <property type="evidence" value="ECO:0007669"/>
    <property type="project" value="EnsemblFungi"/>
</dbReference>
<dbReference type="GeneID" id="30202468"/>
<comment type="similarity">
    <text evidence="2 7">Belongs to the peroxisomal membrane protein PXMP2/4 family.</text>
</comment>
<name>A0A1E3NWR4_WICAA</name>
<evidence type="ECO:0000313" key="9">
    <source>
        <dbReference type="Proteomes" id="UP000094112"/>
    </source>
</evidence>
<comment type="subcellular location">
    <subcellularLocation>
        <location evidence="1">Membrane</location>
        <topology evidence="1">Multi-pass membrane protein</topology>
    </subcellularLocation>
</comment>
<evidence type="ECO:0000313" key="8">
    <source>
        <dbReference type="EMBL" id="ODQ57142.1"/>
    </source>
</evidence>
<evidence type="ECO:0000256" key="1">
    <source>
        <dbReference type="ARBA" id="ARBA00004141"/>
    </source>
</evidence>
<dbReference type="GO" id="GO:0005743">
    <property type="term" value="C:mitochondrial inner membrane"/>
    <property type="evidence" value="ECO:0007669"/>
    <property type="project" value="EnsemblFungi"/>
</dbReference>
<dbReference type="Proteomes" id="UP000094112">
    <property type="component" value="Unassembled WGS sequence"/>
</dbReference>
<evidence type="ECO:0000256" key="6">
    <source>
        <dbReference type="ARBA" id="ARBA00039302"/>
    </source>
</evidence>
<keyword evidence="3" id="KW-0812">Transmembrane</keyword>
<dbReference type="STRING" id="683960.A0A1E3NWR4"/>
<evidence type="ECO:0000256" key="4">
    <source>
        <dbReference type="ARBA" id="ARBA00022989"/>
    </source>
</evidence>
<gene>
    <name evidence="8" type="ORF">WICANDRAFT_81367</name>
</gene>
<dbReference type="PANTHER" id="PTHR11266">
    <property type="entry name" value="PEROXISOMAL MEMBRANE PROTEIN 2, PXMP2 MPV17"/>
    <property type="match status" value="1"/>
</dbReference>
<keyword evidence="5" id="KW-0472">Membrane</keyword>
<proteinExistence type="inferred from homology"/>